<gene>
    <name evidence="1" type="ORF">ACH49_25980</name>
</gene>
<proteinExistence type="predicted"/>
<dbReference type="RefSeq" id="WP_048574132.1">
    <property type="nucleotide sequence ID" value="NZ_LFEH01000140.1"/>
</dbReference>
<evidence type="ECO:0000313" key="2">
    <source>
        <dbReference type="Proteomes" id="UP000037274"/>
    </source>
</evidence>
<comment type="caution">
    <text evidence="1">The sequence shown here is derived from an EMBL/GenBank/DDBJ whole genome shotgun (WGS) entry which is preliminary data.</text>
</comment>
<dbReference type="InterPro" id="IPR010064">
    <property type="entry name" value="HK97-gp10_tail"/>
</dbReference>
<reference evidence="1 2" key="1">
    <citation type="submission" date="2015-06" db="EMBL/GenBank/DDBJ databases">
        <title>Draft genome sequence of Streptomyces leeuwenhoekii C58, which produces the novel lasso peptide, chaxapeptin.</title>
        <authorList>
            <person name="Yi Y."/>
            <person name="Hai D."/>
            <person name="Jaspars M."/>
            <person name="Sheng H."/>
            <person name="Rateb M.E."/>
            <person name="Bull A."/>
            <person name="Goodfellow M."/>
            <person name="Asenjo J.A."/>
            <person name="Ebel R."/>
        </authorList>
    </citation>
    <scope>NUCLEOTIDE SEQUENCE [LARGE SCALE GENOMIC DNA]</scope>
    <source>
        <strain evidence="1 2">C58</strain>
    </source>
</reference>
<dbReference type="Proteomes" id="UP000037274">
    <property type="component" value="Unassembled WGS sequence"/>
</dbReference>
<name>A0ABR5HS86_STRLW</name>
<dbReference type="Pfam" id="PF04883">
    <property type="entry name" value="HK97-gp10_like"/>
    <property type="match status" value="1"/>
</dbReference>
<sequence>MARRSRLDGLDRALRALGRIPEAMREARTETLHEWADAVEGTAEDHAAVRTGHLRDQIEQRVDERFGRAEVGVWDPEAMEYAYYVEKGTSSMPDQPFLVPAFDEHRRQVTRTYRAAVRRHLHGGSA</sequence>
<keyword evidence="2" id="KW-1185">Reference proteome</keyword>
<accession>A0ABR5HS86</accession>
<organism evidence="1 2">
    <name type="scientific">Streptomyces leeuwenhoekii</name>
    <dbReference type="NCBI Taxonomy" id="1437453"/>
    <lineage>
        <taxon>Bacteria</taxon>
        <taxon>Bacillati</taxon>
        <taxon>Actinomycetota</taxon>
        <taxon>Actinomycetes</taxon>
        <taxon>Kitasatosporales</taxon>
        <taxon>Streptomycetaceae</taxon>
        <taxon>Streptomyces</taxon>
    </lineage>
</organism>
<evidence type="ECO:0008006" key="3">
    <source>
        <dbReference type="Google" id="ProtNLM"/>
    </source>
</evidence>
<evidence type="ECO:0000313" key="1">
    <source>
        <dbReference type="EMBL" id="KMS69794.1"/>
    </source>
</evidence>
<dbReference type="EMBL" id="LFEH01000140">
    <property type="protein sequence ID" value="KMS69794.1"/>
    <property type="molecule type" value="Genomic_DNA"/>
</dbReference>
<dbReference type="NCBIfam" id="TIGR01725">
    <property type="entry name" value="phge_HK97_gp10"/>
    <property type="match status" value="1"/>
</dbReference>
<protein>
    <recommendedName>
        <fullName evidence="3">HK97 gp10 family phage protein</fullName>
    </recommendedName>
</protein>